<dbReference type="Pfam" id="PF03073">
    <property type="entry name" value="TspO_MBR"/>
    <property type="match status" value="1"/>
</dbReference>
<feature type="transmembrane region" description="Helical" evidence="6">
    <location>
        <begin position="161"/>
        <end position="181"/>
    </location>
</feature>
<feature type="transmembrane region" description="Helical" evidence="6">
    <location>
        <begin position="66"/>
        <end position="86"/>
    </location>
</feature>
<dbReference type="AlphaFoldDB" id="A0A2H3BUL6"/>
<gene>
    <name evidence="7" type="ORF">ARMSODRAFT_885769</name>
</gene>
<dbReference type="PANTHER" id="PTHR10057">
    <property type="entry name" value="PERIPHERAL-TYPE BENZODIAZEPINE RECEPTOR"/>
    <property type="match status" value="1"/>
</dbReference>
<accession>A0A2H3BUL6</accession>
<evidence type="ECO:0000256" key="6">
    <source>
        <dbReference type="SAM" id="Phobius"/>
    </source>
</evidence>
<sequence>MSEIYLPAILLDIPRNTVAAIGLPLCLGILSGSSTAKVVRGDWYKATSLIKRKNLRGPPGRPPRQVFPVVWPLLYLSMGYASHLAVNALDTASNPSTRSDVKLGIALYYAQLAMNFIWSPLFFNGKKLGLALVDSVLLAGTTICMTKLLDGPTKSQSTYLLLPYCAWLTFATYLNGGIWWLNWGQTPKKD</sequence>
<dbReference type="Proteomes" id="UP000218334">
    <property type="component" value="Unassembled WGS sequence"/>
</dbReference>
<dbReference type="GO" id="GO:0005741">
    <property type="term" value="C:mitochondrial outer membrane"/>
    <property type="evidence" value="ECO:0007669"/>
    <property type="project" value="TreeGrafter"/>
</dbReference>
<evidence type="ECO:0000256" key="4">
    <source>
        <dbReference type="ARBA" id="ARBA00022989"/>
    </source>
</evidence>
<evidence type="ECO:0000313" key="7">
    <source>
        <dbReference type="EMBL" id="PBK69748.1"/>
    </source>
</evidence>
<comment type="subcellular location">
    <subcellularLocation>
        <location evidence="1">Membrane</location>
        <topology evidence="1">Multi-pass membrane protein</topology>
    </subcellularLocation>
</comment>
<reference evidence="8" key="1">
    <citation type="journal article" date="2017" name="Nat. Ecol. Evol.">
        <title>Genome expansion and lineage-specific genetic innovations in the forest pathogenic fungi Armillaria.</title>
        <authorList>
            <person name="Sipos G."/>
            <person name="Prasanna A.N."/>
            <person name="Walter M.C."/>
            <person name="O'Connor E."/>
            <person name="Balint B."/>
            <person name="Krizsan K."/>
            <person name="Kiss B."/>
            <person name="Hess J."/>
            <person name="Varga T."/>
            <person name="Slot J."/>
            <person name="Riley R."/>
            <person name="Boka B."/>
            <person name="Rigling D."/>
            <person name="Barry K."/>
            <person name="Lee J."/>
            <person name="Mihaltcheva S."/>
            <person name="LaButti K."/>
            <person name="Lipzen A."/>
            <person name="Waldron R."/>
            <person name="Moloney N.M."/>
            <person name="Sperisen C."/>
            <person name="Kredics L."/>
            <person name="Vagvoelgyi C."/>
            <person name="Patrignani A."/>
            <person name="Fitzpatrick D."/>
            <person name="Nagy I."/>
            <person name="Doyle S."/>
            <person name="Anderson J.B."/>
            <person name="Grigoriev I.V."/>
            <person name="Gueldener U."/>
            <person name="Muensterkoetter M."/>
            <person name="Nagy L.G."/>
        </authorList>
    </citation>
    <scope>NUCLEOTIDE SEQUENCE [LARGE SCALE GENOMIC DNA]</scope>
    <source>
        <strain evidence="8">28-4</strain>
    </source>
</reference>
<evidence type="ECO:0000256" key="5">
    <source>
        <dbReference type="ARBA" id="ARBA00023136"/>
    </source>
</evidence>
<dbReference type="GO" id="GO:0033013">
    <property type="term" value="P:tetrapyrrole metabolic process"/>
    <property type="evidence" value="ECO:0007669"/>
    <property type="project" value="UniProtKB-ARBA"/>
</dbReference>
<dbReference type="EMBL" id="KZ293428">
    <property type="protein sequence ID" value="PBK69748.1"/>
    <property type="molecule type" value="Genomic_DNA"/>
</dbReference>
<keyword evidence="5 6" id="KW-0472">Membrane</keyword>
<evidence type="ECO:0000256" key="3">
    <source>
        <dbReference type="ARBA" id="ARBA00022692"/>
    </source>
</evidence>
<comment type="similarity">
    <text evidence="2">Belongs to the TspO/BZRP family.</text>
</comment>
<dbReference type="CDD" id="cd15904">
    <property type="entry name" value="TSPO_MBR"/>
    <property type="match status" value="1"/>
</dbReference>
<dbReference type="FunFam" id="1.20.1260.100:FF:000001">
    <property type="entry name" value="translocator protein 2"/>
    <property type="match status" value="1"/>
</dbReference>
<dbReference type="PANTHER" id="PTHR10057:SF0">
    <property type="entry name" value="TRANSLOCATOR PROTEIN"/>
    <property type="match status" value="1"/>
</dbReference>
<proteinExistence type="inferred from homology"/>
<dbReference type="InterPro" id="IPR004307">
    <property type="entry name" value="TspO_MBR"/>
</dbReference>
<keyword evidence="3 6" id="KW-0812">Transmembrane</keyword>
<dbReference type="STRING" id="1076256.A0A2H3BUL6"/>
<protein>
    <submittedName>
        <fullName evidence="7">TspO/MBR-like protein</fullName>
    </submittedName>
</protein>
<evidence type="ECO:0000256" key="2">
    <source>
        <dbReference type="ARBA" id="ARBA00007524"/>
    </source>
</evidence>
<dbReference type="Gene3D" id="1.20.1260.100">
    <property type="entry name" value="TspO/MBR protein"/>
    <property type="match status" value="1"/>
</dbReference>
<dbReference type="InterPro" id="IPR038330">
    <property type="entry name" value="TspO/MBR-related_sf"/>
</dbReference>
<evidence type="ECO:0000313" key="8">
    <source>
        <dbReference type="Proteomes" id="UP000218334"/>
    </source>
</evidence>
<feature type="transmembrane region" description="Helical" evidence="6">
    <location>
        <begin position="106"/>
        <end position="123"/>
    </location>
</feature>
<keyword evidence="4 6" id="KW-1133">Transmembrane helix</keyword>
<evidence type="ECO:0000256" key="1">
    <source>
        <dbReference type="ARBA" id="ARBA00004141"/>
    </source>
</evidence>
<organism evidence="7 8">
    <name type="scientific">Armillaria solidipes</name>
    <dbReference type="NCBI Taxonomy" id="1076256"/>
    <lineage>
        <taxon>Eukaryota</taxon>
        <taxon>Fungi</taxon>
        <taxon>Dikarya</taxon>
        <taxon>Basidiomycota</taxon>
        <taxon>Agaricomycotina</taxon>
        <taxon>Agaricomycetes</taxon>
        <taxon>Agaricomycetidae</taxon>
        <taxon>Agaricales</taxon>
        <taxon>Marasmiineae</taxon>
        <taxon>Physalacriaceae</taxon>
        <taxon>Armillaria</taxon>
    </lineage>
</organism>
<keyword evidence="8" id="KW-1185">Reference proteome</keyword>
<name>A0A2H3BUL6_9AGAR</name>